<dbReference type="AlphaFoldDB" id="A0ABD2N3U0"/>
<gene>
    <name evidence="2" type="ORF">HHI36_014806</name>
</gene>
<evidence type="ECO:0000313" key="2">
    <source>
        <dbReference type="EMBL" id="KAL3273358.1"/>
    </source>
</evidence>
<evidence type="ECO:0000259" key="1">
    <source>
        <dbReference type="PROSITE" id="PS50878"/>
    </source>
</evidence>
<reference evidence="2 3" key="1">
    <citation type="journal article" date="2021" name="BMC Biol.">
        <title>Horizontally acquired antibacterial genes associated with adaptive radiation of ladybird beetles.</title>
        <authorList>
            <person name="Li H.S."/>
            <person name="Tang X.F."/>
            <person name="Huang Y.H."/>
            <person name="Xu Z.Y."/>
            <person name="Chen M.L."/>
            <person name="Du X.Y."/>
            <person name="Qiu B.Y."/>
            <person name="Chen P.T."/>
            <person name="Zhang W."/>
            <person name="Slipinski A."/>
            <person name="Escalona H.E."/>
            <person name="Waterhouse R.M."/>
            <person name="Zwick A."/>
            <person name="Pang H."/>
        </authorList>
    </citation>
    <scope>NUCLEOTIDE SEQUENCE [LARGE SCALE GENOMIC DNA]</scope>
    <source>
        <strain evidence="2">SYSU2018</strain>
    </source>
</reference>
<comment type="caution">
    <text evidence="2">The sequence shown here is derived from an EMBL/GenBank/DDBJ whole genome shotgun (WGS) entry which is preliminary data.</text>
</comment>
<dbReference type="GO" id="GO:0071897">
    <property type="term" value="P:DNA biosynthetic process"/>
    <property type="evidence" value="ECO:0007669"/>
    <property type="project" value="UniProtKB-ARBA"/>
</dbReference>
<keyword evidence="3" id="KW-1185">Reference proteome</keyword>
<dbReference type="Proteomes" id="UP001516400">
    <property type="component" value="Unassembled WGS sequence"/>
</dbReference>
<feature type="domain" description="Reverse transcriptase" evidence="1">
    <location>
        <begin position="137"/>
        <end position="423"/>
    </location>
</feature>
<organism evidence="2 3">
    <name type="scientific">Cryptolaemus montrouzieri</name>
    <dbReference type="NCBI Taxonomy" id="559131"/>
    <lineage>
        <taxon>Eukaryota</taxon>
        <taxon>Metazoa</taxon>
        <taxon>Ecdysozoa</taxon>
        <taxon>Arthropoda</taxon>
        <taxon>Hexapoda</taxon>
        <taxon>Insecta</taxon>
        <taxon>Pterygota</taxon>
        <taxon>Neoptera</taxon>
        <taxon>Endopterygota</taxon>
        <taxon>Coleoptera</taxon>
        <taxon>Polyphaga</taxon>
        <taxon>Cucujiformia</taxon>
        <taxon>Coccinelloidea</taxon>
        <taxon>Coccinellidae</taxon>
        <taxon>Scymninae</taxon>
        <taxon>Scymnini</taxon>
        <taxon>Cryptolaemus</taxon>
    </lineage>
</organism>
<name>A0ABD2N3U0_9CUCU</name>
<dbReference type="PANTHER" id="PTHR35450:SF2">
    <property type="entry name" value="REVERSE TRANSCRIPTASE DOMAIN-CONTAINING PROTEIN"/>
    <property type="match status" value="1"/>
</dbReference>
<protein>
    <recommendedName>
        <fullName evidence="1">Reverse transcriptase domain-containing protein</fullName>
    </recommendedName>
</protein>
<dbReference type="InterPro" id="IPR043502">
    <property type="entry name" value="DNA/RNA_pol_sf"/>
</dbReference>
<evidence type="ECO:0000313" key="3">
    <source>
        <dbReference type="Proteomes" id="UP001516400"/>
    </source>
</evidence>
<dbReference type="Pfam" id="PF00078">
    <property type="entry name" value="RVT_1"/>
    <property type="match status" value="1"/>
</dbReference>
<dbReference type="EMBL" id="JABFTP020000062">
    <property type="protein sequence ID" value="KAL3273358.1"/>
    <property type="molecule type" value="Genomic_DNA"/>
</dbReference>
<dbReference type="SUPFAM" id="SSF56672">
    <property type="entry name" value="DNA/RNA polymerases"/>
    <property type="match status" value="1"/>
</dbReference>
<sequence>MKQKLKALGNRSRRYKERVKRYKNNSLFYKNTKLFYRTLEQSDTAEGAPPSPNDVRTFWSGIWENDISHDENAFWMDEVESKIPKHNMPDITITAEDISGTLKRSNNWAAPGPDRLHNFWWKYFKSTHKTIATLFQRALEDPTSVSAQLTGVTHLLPKSGDSQDPRNYRPITCLPTLYKLMTAILTMHINKHIKAHNILAYEQNGCRSGARGCKELLVTDYIVTKHARKKLRNLCIAWINYRKAFDSVPHSWLLKVMELYGVPGSVVGLLRQLMSTWRTSLCLRTKGAEISAGEIRIKRGIFQGDSLSSLWFCLALNPLSCLLNNSTDSYVYDRGSNTRISHQLYLDDLKLYTGAVDQMKRQLETVAAFSEGVRMQLGVEKCAAVCVRRGKMVDIGPGIPLFNEEMFPALGPQETYKYLGIQQALDFKTSEVREAFKKKLFGRIKLVLQSKLNSKAMVTALNTWAFPSITYSFGVVNWSTTELRNLDNKVRGMLTKYGMHHPHASVNRLYLRRDQGGRGISNIESAHDKIILSLRKHFSASNTSFHRSIRAFDDVTPLKLMRAEIAQGSRTPEERMNEWKAMKLHGRYPRVLESDNVDKRESVNFLMAGYLHPETEGSLLAIQDQVVPTRAYNKHIAKINTPSDQCRRCSRGLESIQHVTSSCPILAPKDYLNRHNSMAKIYHHEIALKLGLLKDRVPNYKYTPETVLEDEEHKVYWDNIIICDRPISHNRPDIVVFYKQKKKAVLLDVTIPADDNIPRAYSEKIDKYRDLAIEMKQIHELSTTVIMPMIISVNGLVDGHLLQNTQRLGLDRAVVTRSQREVVLSTTRIVRGFLNNE</sequence>
<dbReference type="CDD" id="cd01650">
    <property type="entry name" value="RT_nLTR_like"/>
    <property type="match status" value="1"/>
</dbReference>
<accession>A0ABD2N3U0</accession>
<dbReference type="PANTHER" id="PTHR35450">
    <property type="entry name" value="REVERSE TRANSCRIPTASE DOMAIN-CONTAINING PROTEIN"/>
    <property type="match status" value="1"/>
</dbReference>
<dbReference type="PROSITE" id="PS50878">
    <property type="entry name" value="RT_POL"/>
    <property type="match status" value="1"/>
</dbReference>
<proteinExistence type="predicted"/>
<dbReference type="InterPro" id="IPR000477">
    <property type="entry name" value="RT_dom"/>
</dbReference>